<dbReference type="Gene3D" id="3.40.50.150">
    <property type="entry name" value="Vaccinia Virus protein VP39"/>
    <property type="match status" value="1"/>
</dbReference>
<keyword evidence="3" id="KW-1185">Reference proteome</keyword>
<dbReference type="CDD" id="cd02440">
    <property type="entry name" value="AdoMet_MTases"/>
    <property type="match status" value="1"/>
</dbReference>
<dbReference type="GO" id="GO:0032259">
    <property type="term" value="P:methylation"/>
    <property type="evidence" value="ECO:0007669"/>
    <property type="project" value="UniProtKB-KW"/>
</dbReference>
<gene>
    <name evidence="2" type="ORF">SAMN05660836_01772</name>
</gene>
<proteinExistence type="predicted"/>
<protein>
    <submittedName>
        <fullName evidence="2">Methyltransferase domain-containing protein</fullName>
    </submittedName>
</protein>
<accession>A0A1I4UC32</accession>
<dbReference type="Pfam" id="PF08241">
    <property type="entry name" value="Methyltransf_11"/>
    <property type="match status" value="1"/>
</dbReference>
<dbReference type="InterPro" id="IPR029063">
    <property type="entry name" value="SAM-dependent_MTases_sf"/>
</dbReference>
<evidence type="ECO:0000259" key="1">
    <source>
        <dbReference type="Pfam" id="PF08241"/>
    </source>
</evidence>
<dbReference type="RefSeq" id="WP_093395107.1">
    <property type="nucleotide sequence ID" value="NZ_FOUU01000005.1"/>
</dbReference>
<evidence type="ECO:0000313" key="3">
    <source>
        <dbReference type="Proteomes" id="UP000199611"/>
    </source>
</evidence>
<dbReference type="PANTHER" id="PTHR43591">
    <property type="entry name" value="METHYLTRANSFERASE"/>
    <property type="match status" value="1"/>
</dbReference>
<dbReference type="SUPFAM" id="SSF53335">
    <property type="entry name" value="S-adenosyl-L-methionine-dependent methyltransferases"/>
    <property type="match status" value="1"/>
</dbReference>
<dbReference type="EMBL" id="FOUU01000005">
    <property type="protein sequence ID" value="SFM86475.1"/>
    <property type="molecule type" value="Genomic_DNA"/>
</dbReference>
<keyword evidence="2" id="KW-0808">Transferase</keyword>
<dbReference type="OrthoDB" id="9782767at2"/>
<dbReference type="GO" id="GO:0008757">
    <property type="term" value="F:S-adenosylmethionine-dependent methyltransferase activity"/>
    <property type="evidence" value="ECO:0007669"/>
    <property type="project" value="InterPro"/>
</dbReference>
<organism evidence="2 3">
    <name type="scientific">Thermodesulforhabdus norvegica</name>
    <dbReference type="NCBI Taxonomy" id="39841"/>
    <lineage>
        <taxon>Bacteria</taxon>
        <taxon>Pseudomonadati</taxon>
        <taxon>Thermodesulfobacteriota</taxon>
        <taxon>Syntrophobacteria</taxon>
        <taxon>Syntrophobacterales</taxon>
        <taxon>Thermodesulforhabdaceae</taxon>
        <taxon>Thermodesulforhabdus</taxon>
    </lineage>
</organism>
<sequence>MKSGRIFSWHDDFWFEYSFLKPKGLDLAVEQAIRKVWKSERRYSVLDVGCGSGRFLRWLDQLGHHAVGIDPSAELVRKASGRVSSRVVVERAFAESLPFEDSSFDYVFFVFSLEFVHNPVQALSEGLRVARRGVFIASLQKCSPLVFGECFRSGRWWVWDESTEVTHPGGLGKTIGRVLENKKGLSPVALEMEYLWPGNVWIGGLKIVGKILAPVVLASLTKAIPVDFRLPVLKRLEDLRPLTTPFPNGVPVIRWNTFMRNKRGVIRKEYGNERMFTV</sequence>
<keyword evidence="2" id="KW-0489">Methyltransferase</keyword>
<dbReference type="PANTHER" id="PTHR43591:SF110">
    <property type="entry name" value="RHODANESE DOMAIN-CONTAINING PROTEIN"/>
    <property type="match status" value="1"/>
</dbReference>
<name>A0A1I4UC32_9BACT</name>
<dbReference type="Proteomes" id="UP000199611">
    <property type="component" value="Unassembled WGS sequence"/>
</dbReference>
<evidence type="ECO:0000313" key="2">
    <source>
        <dbReference type="EMBL" id="SFM86475.1"/>
    </source>
</evidence>
<dbReference type="InterPro" id="IPR013216">
    <property type="entry name" value="Methyltransf_11"/>
</dbReference>
<dbReference type="AlphaFoldDB" id="A0A1I4UC32"/>
<dbReference type="STRING" id="39841.SAMN05660836_01772"/>
<feature type="domain" description="Methyltransferase type 11" evidence="1">
    <location>
        <begin position="46"/>
        <end position="135"/>
    </location>
</feature>
<reference evidence="3" key="1">
    <citation type="submission" date="2016-10" db="EMBL/GenBank/DDBJ databases">
        <authorList>
            <person name="Varghese N."/>
            <person name="Submissions S."/>
        </authorList>
    </citation>
    <scope>NUCLEOTIDE SEQUENCE [LARGE SCALE GENOMIC DNA]</scope>
    <source>
        <strain evidence="3">DSM 9990</strain>
    </source>
</reference>